<feature type="transmembrane region" description="Helical" evidence="1">
    <location>
        <begin position="315"/>
        <end position="339"/>
    </location>
</feature>
<feature type="transmembrane region" description="Helical" evidence="1">
    <location>
        <begin position="251"/>
        <end position="272"/>
    </location>
</feature>
<accession>A0A164KSQ9</accession>
<dbReference type="RefSeq" id="WP_067577421.1">
    <property type="nucleotide sequence ID" value="NZ_JABMCZ010000003.1"/>
</dbReference>
<dbReference type="AlphaFoldDB" id="A0A164KSQ9"/>
<dbReference type="OrthoDB" id="2489132at2"/>
<dbReference type="EMBL" id="LWGR01000012">
    <property type="protein sequence ID" value="KZM71685.1"/>
    <property type="molecule type" value="Genomic_DNA"/>
</dbReference>
<protein>
    <recommendedName>
        <fullName evidence="4">Neurotransmitter-gated ion-channel ligand-binding domain-containing protein</fullName>
    </recommendedName>
</protein>
<reference evidence="2 3" key="1">
    <citation type="submission" date="2016-04" db="EMBL/GenBank/DDBJ databases">
        <authorList>
            <person name="Evans L.H."/>
            <person name="Alamgir A."/>
            <person name="Owens N."/>
            <person name="Weber N.D."/>
            <person name="Virtaneva K."/>
            <person name="Barbian K."/>
            <person name="Babar A."/>
            <person name="Rosenke K."/>
        </authorList>
    </citation>
    <scope>NUCLEOTIDE SEQUENCE [LARGE SCALE GENOMIC DNA]</scope>
    <source>
        <strain evidence="2 3">IFM 0406</strain>
    </source>
</reference>
<organism evidence="2 3">
    <name type="scientific">Nocardia terpenica</name>
    <dbReference type="NCBI Taxonomy" id="455432"/>
    <lineage>
        <taxon>Bacteria</taxon>
        <taxon>Bacillati</taxon>
        <taxon>Actinomycetota</taxon>
        <taxon>Actinomycetes</taxon>
        <taxon>Mycobacteriales</taxon>
        <taxon>Nocardiaceae</taxon>
        <taxon>Nocardia</taxon>
    </lineage>
</organism>
<sequence>MPRFLHAPLPPDGLRHGLLWAVSLGLSLLFTAGIVVEWHGAGRHDVADTVVGTVVTREREVDPVVAQYFPDGHPVVRIPTGVMLNSIEFVNAYNVKVAGYLWQRRIPGLPDDVGHGVIFPEAEEQRAAAKPTTVFKVFNYTIESYAFNVTLRQTFDYRNYPLDHQDVWLRMRSADVQNPIQLVPDFLGYPAWRPGRLQGLDPSFVLGDWQPDYTAFSMLHRDSGLSANIAGFRGADLYFNLGVDRNLAGPLIGRIVPVLLLALLLFLSLFVITTDPDRRTISGFTAFAIIGFAVSTVLVVAVNDNAARTETGSTGIAYIECWYFALYLLTLLVALNATLLITGGLRRLVGWRENLLPKLLFWPLFTGVMYVAALGFLGH</sequence>
<evidence type="ECO:0008006" key="4">
    <source>
        <dbReference type="Google" id="ProtNLM"/>
    </source>
</evidence>
<feature type="transmembrane region" description="Helical" evidence="1">
    <location>
        <begin position="18"/>
        <end position="36"/>
    </location>
</feature>
<evidence type="ECO:0000313" key="2">
    <source>
        <dbReference type="EMBL" id="KZM71685.1"/>
    </source>
</evidence>
<dbReference type="STRING" id="455432.AWN90_02910"/>
<feature type="transmembrane region" description="Helical" evidence="1">
    <location>
        <begin position="359"/>
        <end position="377"/>
    </location>
</feature>
<keyword evidence="1" id="KW-0812">Transmembrane</keyword>
<feature type="transmembrane region" description="Helical" evidence="1">
    <location>
        <begin position="284"/>
        <end position="303"/>
    </location>
</feature>
<evidence type="ECO:0000256" key="1">
    <source>
        <dbReference type="SAM" id="Phobius"/>
    </source>
</evidence>
<keyword evidence="3" id="KW-1185">Reference proteome</keyword>
<name>A0A164KSQ9_9NOCA</name>
<keyword evidence="1" id="KW-0472">Membrane</keyword>
<evidence type="ECO:0000313" key="3">
    <source>
        <dbReference type="Proteomes" id="UP000076512"/>
    </source>
</evidence>
<dbReference type="Proteomes" id="UP000076512">
    <property type="component" value="Unassembled WGS sequence"/>
</dbReference>
<comment type="caution">
    <text evidence="2">The sequence shown here is derived from an EMBL/GenBank/DDBJ whole genome shotgun (WGS) entry which is preliminary data.</text>
</comment>
<gene>
    <name evidence="2" type="ORF">AWN90_02910</name>
</gene>
<keyword evidence="1" id="KW-1133">Transmembrane helix</keyword>
<proteinExistence type="predicted"/>